<dbReference type="Pfam" id="PF01300">
    <property type="entry name" value="Sua5_yciO_yrdC"/>
    <property type="match status" value="1"/>
</dbReference>
<comment type="similarity">
    <text evidence="2">Belongs to the SUA5 family.</text>
</comment>
<dbReference type="GO" id="GO:0000049">
    <property type="term" value="F:tRNA binding"/>
    <property type="evidence" value="ECO:0007669"/>
    <property type="project" value="TreeGrafter"/>
</dbReference>
<dbReference type="GO" id="GO:0002949">
    <property type="term" value="P:tRNA threonylcarbamoyladenosine modification"/>
    <property type="evidence" value="ECO:0007669"/>
    <property type="project" value="UniProtKB-ARBA"/>
</dbReference>
<dbReference type="GO" id="GO:0003725">
    <property type="term" value="F:double-stranded RNA binding"/>
    <property type="evidence" value="ECO:0007669"/>
    <property type="project" value="InterPro"/>
</dbReference>
<comment type="function">
    <text evidence="13">Required for the formation of a threonylcarbamoyl group on adenosine at position 37 (t(6)A37) in tRNAs that read codons beginning with adenine. Likely catalyzes the conversion of L-threonine, HCO(3)(-)/CO(2) and ATP to give threonylcarbamoyl-AMP (TC-AMP) as the acyladenylate intermediate, with the release of diphosphate. Required for normal translation, by ensuring translation fidelity at the level of codon recognition, appropriate translation initiation selection and maintenance of reading frame. Also involved in telomere replication. Binds to single-stranded telomeric (ssTG) DNA and positively regulates telomere length.</text>
</comment>
<dbReference type="PROSITE" id="PS51163">
    <property type="entry name" value="YRDC"/>
    <property type="match status" value="1"/>
</dbReference>
<dbReference type="SUPFAM" id="SSF55821">
    <property type="entry name" value="YrdC/RibB"/>
    <property type="match status" value="1"/>
</dbReference>
<dbReference type="Pfam" id="PF03481">
    <property type="entry name" value="Sua5_C"/>
    <property type="match status" value="1"/>
</dbReference>
<evidence type="ECO:0000256" key="10">
    <source>
        <dbReference type="ARBA" id="ARBA00022840"/>
    </source>
</evidence>
<comment type="catalytic activity">
    <reaction evidence="12">
        <text>L-threonine + hydrogencarbonate + ATP = L-threonylcarbamoyladenylate + diphosphate + H2O</text>
        <dbReference type="Rhea" id="RHEA:36407"/>
        <dbReference type="ChEBI" id="CHEBI:15377"/>
        <dbReference type="ChEBI" id="CHEBI:17544"/>
        <dbReference type="ChEBI" id="CHEBI:30616"/>
        <dbReference type="ChEBI" id="CHEBI:33019"/>
        <dbReference type="ChEBI" id="CHEBI:57926"/>
        <dbReference type="ChEBI" id="CHEBI:73682"/>
        <dbReference type="EC" id="2.7.7.87"/>
    </reaction>
</comment>
<accession>A0A9N8YNW3</accession>
<dbReference type="InterPro" id="IPR038385">
    <property type="entry name" value="Sua5/YwlC_C"/>
</dbReference>
<keyword evidence="9" id="KW-0547">Nucleotide-binding</keyword>
<evidence type="ECO:0000256" key="2">
    <source>
        <dbReference type="ARBA" id="ARBA00007663"/>
    </source>
</evidence>
<dbReference type="NCBIfam" id="TIGR00057">
    <property type="entry name" value="L-threonylcarbamoyladenylate synthase"/>
    <property type="match status" value="1"/>
</dbReference>
<gene>
    <name evidence="15" type="ORF">DEBURN_LOCUS1539</name>
</gene>
<dbReference type="AlphaFoldDB" id="A0A9N8YNW3"/>
<comment type="caution">
    <text evidence="15">The sequence shown here is derived from an EMBL/GenBank/DDBJ whole genome shotgun (WGS) entry which is preliminary data.</text>
</comment>
<evidence type="ECO:0000313" key="16">
    <source>
        <dbReference type="Proteomes" id="UP000789706"/>
    </source>
</evidence>
<keyword evidence="7" id="KW-0819">tRNA processing</keyword>
<dbReference type="PANTHER" id="PTHR17490">
    <property type="entry name" value="SUA5"/>
    <property type="match status" value="1"/>
</dbReference>
<sequence>MNFQFWRQFCKISHFGNRLFSSLNQYPNNSKSSISSKSFISPLTMITQVSILDPNTFIFSTNDLEDPHFTTTDPNAFQILEHASKLLSEDQVIAIPTETVYGLASNALSSEAIKKIYLAKNRPSDNPLIVHISSLKMLKSLLPNNSEIPLIYEPVIKKFWPGPLTILLPKSDLIPSEITCNQPTVAIRFPSHPIARALISTFGFPLAAPSANASGRPSPTLASHVLTDLDKKIPLIIDGDQCNFGVESTVLDAIGSKDPLILRPGGVTYEALVKIPGFENLKVYNKDFVNKKYEITPITPGMKYRHYSPDAEMILIDVISNKVRNIIDREIQNFKNKTIGILITQQNAKLSDNIQTIFMNGPLKCSSVSENPMKSNRNILQYILGDSLHPKQIARELFKGLRYLDECKVDLIFVEGISEEEEGLAVMNRLRKAATRIIYE</sequence>
<dbReference type="GO" id="GO:0005524">
    <property type="term" value="F:ATP binding"/>
    <property type="evidence" value="ECO:0007669"/>
    <property type="project" value="UniProtKB-KW"/>
</dbReference>
<evidence type="ECO:0000256" key="8">
    <source>
        <dbReference type="ARBA" id="ARBA00022695"/>
    </source>
</evidence>
<keyword evidence="5" id="KW-0963">Cytoplasm</keyword>
<dbReference type="GO" id="GO:0005737">
    <property type="term" value="C:cytoplasm"/>
    <property type="evidence" value="ECO:0007669"/>
    <property type="project" value="UniProtKB-SubCell"/>
</dbReference>
<evidence type="ECO:0000256" key="6">
    <source>
        <dbReference type="ARBA" id="ARBA00022679"/>
    </source>
</evidence>
<evidence type="ECO:0000313" key="15">
    <source>
        <dbReference type="EMBL" id="CAG8442331.1"/>
    </source>
</evidence>
<keyword evidence="16" id="KW-1185">Reference proteome</keyword>
<organism evidence="15 16">
    <name type="scientific">Diversispora eburnea</name>
    <dbReference type="NCBI Taxonomy" id="1213867"/>
    <lineage>
        <taxon>Eukaryota</taxon>
        <taxon>Fungi</taxon>
        <taxon>Fungi incertae sedis</taxon>
        <taxon>Mucoromycota</taxon>
        <taxon>Glomeromycotina</taxon>
        <taxon>Glomeromycetes</taxon>
        <taxon>Diversisporales</taxon>
        <taxon>Diversisporaceae</taxon>
        <taxon>Diversispora</taxon>
    </lineage>
</organism>
<keyword evidence="6" id="KW-0808">Transferase</keyword>
<evidence type="ECO:0000256" key="13">
    <source>
        <dbReference type="ARBA" id="ARBA00056339"/>
    </source>
</evidence>
<comment type="subcellular location">
    <subcellularLocation>
        <location evidence="1">Cytoplasm</location>
    </subcellularLocation>
</comment>
<evidence type="ECO:0000256" key="7">
    <source>
        <dbReference type="ARBA" id="ARBA00022694"/>
    </source>
</evidence>
<dbReference type="OrthoDB" id="412787at2759"/>
<dbReference type="GO" id="GO:0006450">
    <property type="term" value="P:regulation of translational fidelity"/>
    <property type="evidence" value="ECO:0007669"/>
    <property type="project" value="TreeGrafter"/>
</dbReference>
<dbReference type="Gene3D" id="3.90.870.10">
    <property type="entry name" value="DHBP synthase"/>
    <property type="match status" value="1"/>
</dbReference>
<evidence type="ECO:0000256" key="11">
    <source>
        <dbReference type="ARBA" id="ARBA00029774"/>
    </source>
</evidence>
<feature type="domain" description="YrdC-like" evidence="14">
    <location>
        <begin position="77"/>
        <end position="267"/>
    </location>
</feature>
<dbReference type="PANTHER" id="PTHR17490:SF16">
    <property type="entry name" value="THREONYLCARBAMOYL-AMP SYNTHASE"/>
    <property type="match status" value="1"/>
</dbReference>
<dbReference type="Gene3D" id="3.40.50.11030">
    <property type="entry name" value="Threonylcarbamoyl-AMP synthase, C-terminal domain"/>
    <property type="match status" value="1"/>
</dbReference>
<evidence type="ECO:0000259" key="14">
    <source>
        <dbReference type="PROSITE" id="PS51163"/>
    </source>
</evidence>
<reference evidence="15" key="1">
    <citation type="submission" date="2021-06" db="EMBL/GenBank/DDBJ databases">
        <authorList>
            <person name="Kallberg Y."/>
            <person name="Tangrot J."/>
            <person name="Rosling A."/>
        </authorList>
    </citation>
    <scope>NUCLEOTIDE SEQUENCE</scope>
    <source>
        <strain evidence="15">AZ414A</strain>
    </source>
</reference>
<dbReference type="FunFam" id="3.90.870.10:FF:000008">
    <property type="entry name" value="Threonylcarbamoyl-AMP synthase"/>
    <property type="match status" value="1"/>
</dbReference>
<keyword evidence="10" id="KW-0067">ATP-binding</keyword>
<keyword evidence="8" id="KW-0548">Nucleotidyltransferase</keyword>
<evidence type="ECO:0000256" key="3">
    <source>
        <dbReference type="ARBA" id="ARBA00012584"/>
    </source>
</evidence>
<evidence type="ECO:0000256" key="12">
    <source>
        <dbReference type="ARBA" id="ARBA00048366"/>
    </source>
</evidence>
<dbReference type="GO" id="GO:0061710">
    <property type="term" value="F:L-threonylcarbamoyladenylate synthase"/>
    <property type="evidence" value="ECO:0007669"/>
    <property type="project" value="UniProtKB-EC"/>
</dbReference>
<dbReference type="Proteomes" id="UP000789706">
    <property type="component" value="Unassembled WGS sequence"/>
</dbReference>
<proteinExistence type="inferred from homology"/>
<dbReference type="InterPro" id="IPR005145">
    <property type="entry name" value="Sua5_C"/>
</dbReference>
<dbReference type="EC" id="2.7.7.87" evidence="3"/>
<evidence type="ECO:0000256" key="4">
    <source>
        <dbReference type="ARBA" id="ARBA00015492"/>
    </source>
</evidence>
<name>A0A9N8YNW3_9GLOM</name>
<evidence type="ECO:0000256" key="1">
    <source>
        <dbReference type="ARBA" id="ARBA00004496"/>
    </source>
</evidence>
<protein>
    <recommendedName>
        <fullName evidence="4">Threonylcarbamoyl-AMP synthase</fullName>
        <ecNumber evidence="3">2.7.7.87</ecNumber>
    </recommendedName>
    <alternativeName>
        <fullName evidence="11">L-threonylcarbamoyladenylate synthase</fullName>
    </alternativeName>
</protein>
<dbReference type="InterPro" id="IPR017945">
    <property type="entry name" value="DHBP_synth_RibB-like_a/b_dom"/>
</dbReference>
<dbReference type="InterPro" id="IPR006070">
    <property type="entry name" value="Sua5-like_dom"/>
</dbReference>
<dbReference type="InterPro" id="IPR050156">
    <property type="entry name" value="TC-AMP_synthase_SUA5"/>
</dbReference>
<evidence type="ECO:0000256" key="5">
    <source>
        <dbReference type="ARBA" id="ARBA00022490"/>
    </source>
</evidence>
<dbReference type="EMBL" id="CAJVPK010000069">
    <property type="protein sequence ID" value="CAG8442331.1"/>
    <property type="molecule type" value="Genomic_DNA"/>
</dbReference>
<evidence type="ECO:0000256" key="9">
    <source>
        <dbReference type="ARBA" id="ARBA00022741"/>
    </source>
</evidence>